<sequence>MNGSDDAEWQVEVFYDGECPLCLREIKLLRWLDRKQRIRFTDISDPSFCPADLGKTMQEFMDEIQGRLPDGTWILGVEVFRRLYSAVGLRPLVALTRLPGLSQGLDLGYRFFAKNRLRWTGRCNAGTCQVMRRREPDAPVAPPADSP</sequence>
<dbReference type="InterPro" id="IPR007263">
    <property type="entry name" value="DCC1-like"/>
</dbReference>
<dbReference type="InterPro" id="IPR044691">
    <property type="entry name" value="DCC1_Trx"/>
</dbReference>
<dbReference type="Pfam" id="PF04134">
    <property type="entry name" value="DCC1-like"/>
    <property type="match status" value="1"/>
</dbReference>
<keyword evidence="2" id="KW-1185">Reference proteome</keyword>
<name>A0A518HK13_9BACT</name>
<reference evidence="1 2" key="1">
    <citation type="submission" date="2019-03" db="EMBL/GenBank/DDBJ databases">
        <title>Deep-cultivation of Planctomycetes and their phenomic and genomic characterization uncovers novel biology.</title>
        <authorList>
            <person name="Wiegand S."/>
            <person name="Jogler M."/>
            <person name="Boedeker C."/>
            <person name="Pinto D."/>
            <person name="Vollmers J."/>
            <person name="Rivas-Marin E."/>
            <person name="Kohn T."/>
            <person name="Peeters S.H."/>
            <person name="Heuer A."/>
            <person name="Rast P."/>
            <person name="Oberbeckmann S."/>
            <person name="Bunk B."/>
            <person name="Jeske O."/>
            <person name="Meyerdierks A."/>
            <person name="Storesund J.E."/>
            <person name="Kallscheuer N."/>
            <person name="Luecker S."/>
            <person name="Lage O.M."/>
            <person name="Pohl T."/>
            <person name="Merkel B.J."/>
            <person name="Hornburger P."/>
            <person name="Mueller R.-W."/>
            <person name="Bruemmer F."/>
            <person name="Labrenz M."/>
            <person name="Spormann A.M."/>
            <person name="Op den Camp H."/>
            <person name="Overmann J."/>
            <person name="Amann R."/>
            <person name="Jetten M.S.M."/>
            <person name="Mascher T."/>
            <person name="Medema M.H."/>
            <person name="Devos D.P."/>
            <person name="Kaster A.-K."/>
            <person name="Ovreas L."/>
            <person name="Rohde M."/>
            <person name="Galperin M.Y."/>
            <person name="Jogler C."/>
        </authorList>
    </citation>
    <scope>NUCLEOTIDE SEQUENCE [LARGE SCALE GENOMIC DNA]</scope>
    <source>
        <strain evidence="1 2">Enr13</strain>
    </source>
</reference>
<accession>A0A518HK13</accession>
<dbReference type="OrthoDB" id="1260738at2"/>
<dbReference type="AlphaFoldDB" id="A0A518HK13"/>
<dbReference type="PANTHER" id="PTHR34290">
    <property type="entry name" value="SI:CH73-390P7.2"/>
    <property type="match status" value="1"/>
</dbReference>
<dbReference type="RefSeq" id="WP_145384947.1">
    <property type="nucleotide sequence ID" value="NZ_CP037423.1"/>
</dbReference>
<organism evidence="1 2">
    <name type="scientific">Stieleria neptunia</name>
    <dbReference type="NCBI Taxonomy" id="2527979"/>
    <lineage>
        <taxon>Bacteria</taxon>
        <taxon>Pseudomonadati</taxon>
        <taxon>Planctomycetota</taxon>
        <taxon>Planctomycetia</taxon>
        <taxon>Pirellulales</taxon>
        <taxon>Pirellulaceae</taxon>
        <taxon>Stieleria</taxon>
    </lineage>
</organism>
<dbReference type="EMBL" id="CP037423">
    <property type="protein sequence ID" value="QDV41173.1"/>
    <property type="molecule type" value="Genomic_DNA"/>
</dbReference>
<evidence type="ECO:0000313" key="1">
    <source>
        <dbReference type="EMBL" id="QDV41173.1"/>
    </source>
</evidence>
<dbReference type="KEGG" id="snep:Enr13x_10110"/>
<evidence type="ECO:0008006" key="3">
    <source>
        <dbReference type="Google" id="ProtNLM"/>
    </source>
</evidence>
<dbReference type="GO" id="GO:0015035">
    <property type="term" value="F:protein-disulfide reductase activity"/>
    <property type="evidence" value="ECO:0007669"/>
    <property type="project" value="InterPro"/>
</dbReference>
<protein>
    <recommendedName>
        <fullName evidence="3">Thiol-disulfide oxidoreductase</fullName>
    </recommendedName>
</protein>
<gene>
    <name evidence="1" type="ORF">Enr13x_10110</name>
</gene>
<proteinExistence type="predicted"/>
<dbReference type="Proteomes" id="UP000319004">
    <property type="component" value="Chromosome"/>
</dbReference>
<dbReference type="PANTHER" id="PTHR34290:SF2">
    <property type="entry name" value="OS04G0668800 PROTEIN"/>
    <property type="match status" value="1"/>
</dbReference>
<evidence type="ECO:0000313" key="2">
    <source>
        <dbReference type="Proteomes" id="UP000319004"/>
    </source>
</evidence>